<dbReference type="PANTHER" id="PTHR38038:SF1">
    <property type="entry name" value="PENICILLIN-BINDING PROTEIN ACTIVATOR LPOA"/>
    <property type="match status" value="1"/>
</dbReference>
<evidence type="ECO:0000313" key="3">
    <source>
        <dbReference type="Proteomes" id="UP001595722"/>
    </source>
</evidence>
<dbReference type="EMBL" id="JBHRYB010000013">
    <property type="protein sequence ID" value="MFC3681111.1"/>
    <property type="molecule type" value="Genomic_DNA"/>
</dbReference>
<dbReference type="PROSITE" id="PS51257">
    <property type="entry name" value="PROKAR_LIPOPROTEIN"/>
    <property type="match status" value="1"/>
</dbReference>
<evidence type="ECO:0000256" key="1">
    <source>
        <dbReference type="ARBA" id="ARBA00023136"/>
    </source>
</evidence>
<organism evidence="2 3">
    <name type="scientific">Bacterioplanoides pacificum</name>
    <dbReference type="NCBI Taxonomy" id="1171596"/>
    <lineage>
        <taxon>Bacteria</taxon>
        <taxon>Pseudomonadati</taxon>
        <taxon>Pseudomonadota</taxon>
        <taxon>Gammaproteobacteria</taxon>
        <taxon>Oceanospirillales</taxon>
        <taxon>Oceanospirillaceae</taxon>
        <taxon>Bacterioplanoides</taxon>
    </lineage>
</organism>
<gene>
    <name evidence="2" type="ORF">ACFOMG_13480</name>
</gene>
<accession>A0ABV7VWJ9</accession>
<dbReference type="Pfam" id="PF04348">
    <property type="entry name" value="LppC"/>
    <property type="match status" value="1"/>
</dbReference>
<evidence type="ECO:0000313" key="2">
    <source>
        <dbReference type="EMBL" id="MFC3681111.1"/>
    </source>
</evidence>
<dbReference type="Proteomes" id="UP001595722">
    <property type="component" value="Unassembled WGS sequence"/>
</dbReference>
<dbReference type="Gene3D" id="3.40.50.2300">
    <property type="match status" value="2"/>
</dbReference>
<comment type="caution">
    <text evidence="2">The sequence shown here is derived from an EMBL/GenBank/DDBJ whole genome shotgun (WGS) entry which is preliminary data.</text>
</comment>
<sequence>MRGNSSVNWLRRLNILLVCGCIGLSGCSTTTSRPESGLASSGNQSSQQLLTSVATNLKDGEFRNAGLQLQLLAERDLDDGQQMQYLLLMAQLRLAQNEGEIAQEYLQQFQQQQHLASVQQELQYSLLKVRVLEAQQQFLAAARERDFLAAILEPQQQAINHEQIWQDLMELPETELLSRAEKSPDTQFGRWLQLAAIGKNSRLTLDEHLAAVTQWRNNNPGHPAAVTPPGGLAILADIAASRPQHIALMLPLSGPLGKTGGAIRDGFMAAYYDALNKGSDTPRINVYDSQRFQQVDDVYAAAQLDGVEWMIGPFDKLTVQALQQRPSLPLPTLALNYGERPSAQQSLAQQLEQPIANNLYQYGLAPEDEAVQIAEQAWADGHRRALVMMPKGNWGERIYAAFEQHWRQLGGEIGELRYYSNRKDYNPEIKALLNVDDSQQRFKTMRQLMREPTEFEPRRRQDADWVFMVALPKQARQIKPTLAFNFAGDLPVYATSHVFSGTINRRKDRDLNGIRFCDVPWLLNPDELHHRIDNTLKNGQGGYARLYAMGVDAFRLLPRLKQLEAFPNSQVFGATGALTLDNQRRIHRKTQCTRFSNGQPRQLAHH</sequence>
<name>A0ABV7VWJ9_9GAMM</name>
<dbReference type="RefSeq" id="WP_376867318.1">
    <property type="nucleotide sequence ID" value="NZ_JBHRYB010000013.1"/>
</dbReference>
<dbReference type="PANTHER" id="PTHR38038">
    <property type="entry name" value="PENICILLIN-BINDING PROTEIN ACTIVATOR LPOA"/>
    <property type="match status" value="1"/>
</dbReference>
<keyword evidence="3" id="KW-1185">Reference proteome</keyword>
<dbReference type="CDD" id="cd06339">
    <property type="entry name" value="PBP1_YraM_LppC_lipoprotein-like"/>
    <property type="match status" value="1"/>
</dbReference>
<proteinExistence type="predicted"/>
<dbReference type="InterPro" id="IPR007443">
    <property type="entry name" value="LpoA"/>
</dbReference>
<reference evidence="3" key="1">
    <citation type="journal article" date="2019" name="Int. J. Syst. Evol. Microbiol.">
        <title>The Global Catalogue of Microorganisms (GCM) 10K type strain sequencing project: providing services to taxonomists for standard genome sequencing and annotation.</title>
        <authorList>
            <consortium name="The Broad Institute Genomics Platform"/>
            <consortium name="The Broad Institute Genome Sequencing Center for Infectious Disease"/>
            <person name="Wu L."/>
            <person name="Ma J."/>
        </authorList>
    </citation>
    <scope>NUCLEOTIDE SEQUENCE [LARGE SCALE GENOMIC DNA]</scope>
    <source>
        <strain evidence="3">KCTC 42424</strain>
    </source>
</reference>
<protein>
    <submittedName>
        <fullName evidence="2">Penicillin-binding protein activator</fullName>
    </submittedName>
</protein>
<dbReference type="SUPFAM" id="SSF53822">
    <property type="entry name" value="Periplasmic binding protein-like I"/>
    <property type="match status" value="1"/>
</dbReference>
<keyword evidence="1" id="KW-0472">Membrane</keyword>
<dbReference type="Gene3D" id="1.25.40.650">
    <property type="match status" value="1"/>
</dbReference>
<dbReference type="InterPro" id="IPR028082">
    <property type="entry name" value="Peripla_BP_I"/>
</dbReference>